<dbReference type="EMBL" id="HG994584">
    <property type="protein sequence ID" value="CAF2949833.1"/>
    <property type="molecule type" value="Genomic_DNA"/>
</dbReference>
<dbReference type="Proteomes" id="UP000675881">
    <property type="component" value="Chromosome 5"/>
</dbReference>
<sequence>MMSDSSFMFNRLCREIPFHHGFFHTNSLYYDPSLFSKHPYFNFHIGPSNSSWSTYEFIRHENMFKRHQQLIDQNERLISLKNDDDKFEISLNTYNFKPEDIQVNIKDKVLSIQARQEEKKDNESKGIVAREFMKRYTLPKNVKVDTLHSNLSADGVLVICAEKTKVPPGEDGERNIPISYES</sequence>
<dbReference type="GO" id="GO:0042026">
    <property type="term" value="P:protein refolding"/>
    <property type="evidence" value="ECO:0007669"/>
    <property type="project" value="TreeGrafter"/>
</dbReference>
<keyword evidence="5" id="KW-1185">Reference proteome</keyword>
<evidence type="ECO:0000256" key="1">
    <source>
        <dbReference type="ARBA" id="ARBA00023016"/>
    </source>
</evidence>
<dbReference type="GO" id="GO:0005737">
    <property type="term" value="C:cytoplasm"/>
    <property type="evidence" value="ECO:0007669"/>
    <property type="project" value="TreeGrafter"/>
</dbReference>
<dbReference type="PANTHER" id="PTHR45640:SF13">
    <property type="entry name" value="HEAT SHOCK PROTEIN 22-RELATED"/>
    <property type="match status" value="1"/>
</dbReference>
<evidence type="ECO:0000256" key="2">
    <source>
        <dbReference type="PROSITE-ProRule" id="PRU00285"/>
    </source>
</evidence>
<dbReference type="InterPro" id="IPR002068">
    <property type="entry name" value="A-crystallin/Hsp20_dom"/>
</dbReference>
<dbReference type="Pfam" id="PF00011">
    <property type="entry name" value="HSP20"/>
    <property type="match status" value="1"/>
</dbReference>
<dbReference type="PRINTS" id="PR00299">
    <property type="entry name" value="ACRYSTALLIN"/>
</dbReference>
<dbReference type="PROSITE" id="PS01031">
    <property type="entry name" value="SHSP"/>
    <property type="match status" value="1"/>
</dbReference>
<dbReference type="Gene3D" id="2.60.40.790">
    <property type="match status" value="1"/>
</dbReference>
<dbReference type="SUPFAM" id="SSF49764">
    <property type="entry name" value="HSP20-like chaperones"/>
    <property type="match status" value="1"/>
</dbReference>
<comment type="similarity">
    <text evidence="2 3">Belongs to the small heat shock protein (HSP20) family.</text>
</comment>
<evidence type="ECO:0000313" key="5">
    <source>
        <dbReference type="Proteomes" id="UP000675881"/>
    </source>
</evidence>
<proteinExistence type="inferred from homology"/>
<keyword evidence="1" id="KW-0346">Stress response</keyword>
<protein>
    <submittedName>
        <fullName evidence="4">CRYAB</fullName>
    </submittedName>
</protein>
<dbReference type="InterPro" id="IPR001436">
    <property type="entry name" value="Alpha-crystallin/sHSP_animal"/>
</dbReference>
<dbReference type="AlphaFoldDB" id="A0A7R8CW27"/>
<name>A0A7R8CW27_LEPSM</name>
<evidence type="ECO:0000313" key="4">
    <source>
        <dbReference type="EMBL" id="CAF2949833.1"/>
    </source>
</evidence>
<evidence type="ECO:0000256" key="3">
    <source>
        <dbReference type="RuleBase" id="RU003616"/>
    </source>
</evidence>
<dbReference type="PANTHER" id="PTHR45640">
    <property type="entry name" value="HEAT SHOCK PROTEIN HSP-12.2-RELATED"/>
    <property type="match status" value="1"/>
</dbReference>
<organism evidence="4 5">
    <name type="scientific">Lepeophtheirus salmonis</name>
    <name type="common">Salmon louse</name>
    <name type="synonym">Caligus salmonis</name>
    <dbReference type="NCBI Taxonomy" id="72036"/>
    <lineage>
        <taxon>Eukaryota</taxon>
        <taxon>Metazoa</taxon>
        <taxon>Ecdysozoa</taxon>
        <taxon>Arthropoda</taxon>
        <taxon>Crustacea</taxon>
        <taxon>Multicrustacea</taxon>
        <taxon>Hexanauplia</taxon>
        <taxon>Copepoda</taxon>
        <taxon>Siphonostomatoida</taxon>
        <taxon>Caligidae</taxon>
        <taxon>Lepeophtheirus</taxon>
    </lineage>
</organism>
<gene>
    <name evidence="4" type="ORF">LSAA_10629</name>
</gene>
<reference evidence="4" key="1">
    <citation type="submission" date="2021-02" db="EMBL/GenBank/DDBJ databases">
        <authorList>
            <person name="Bekaert M."/>
        </authorList>
    </citation>
    <scope>NUCLEOTIDE SEQUENCE</scope>
    <source>
        <strain evidence="4">IoA-00</strain>
    </source>
</reference>
<dbReference type="GO" id="GO:0005634">
    <property type="term" value="C:nucleus"/>
    <property type="evidence" value="ECO:0007669"/>
    <property type="project" value="TreeGrafter"/>
</dbReference>
<dbReference type="InterPro" id="IPR008978">
    <property type="entry name" value="HSP20-like_chaperone"/>
</dbReference>
<dbReference type="CDD" id="cd06526">
    <property type="entry name" value="metazoan_ACD"/>
    <property type="match status" value="1"/>
</dbReference>
<dbReference type="OrthoDB" id="1431247at2759"/>
<dbReference type="GO" id="GO:0009408">
    <property type="term" value="P:response to heat"/>
    <property type="evidence" value="ECO:0007669"/>
    <property type="project" value="TreeGrafter"/>
</dbReference>
<dbReference type="GO" id="GO:0051082">
    <property type="term" value="F:unfolded protein binding"/>
    <property type="evidence" value="ECO:0007669"/>
    <property type="project" value="TreeGrafter"/>
</dbReference>
<accession>A0A7R8CW27</accession>